<protein>
    <submittedName>
        <fullName evidence="1">Uncharacterized protein</fullName>
    </submittedName>
</protein>
<sequence length="58" mass="6341">MWVIKGSRSAPIGFPAYVKIRPMINGLATIYRGLALGADSYRKPLNPLVPDAKIKQSV</sequence>
<accession>A0ABQ3LVP7</accession>
<dbReference type="EMBL" id="BNAQ01000026">
    <property type="protein sequence ID" value="GHH27027.1"/>
    <property type="molecule type" value="Genomic_DNA"/>
</dbReference>
<evidence type="ECO:0000313" key="2">
    <source>
        <dbReference type="Proteomes" id="UP000652430"/>
    </source>
</evidence>
<gene>
    <name evidence="1" type="ORF">GCM10008023_42210</name>
</gene>
<organism evidence="1 2">
    <name type="scientific">Sphingomonas glacialis</name>
    <dbReference type="NCBI Taxonomy" id="658225"/>
    <lineage>
        <taxon>Bacteria</taxon>
        <taxon>Pseudomonadati</taxon>
        <taxon>Pseudomonadota</taxon>
        <taxon>Alphaproteobacteria</taxon>
        <taxon>Sphingomonadales</taxon>
        <taxon>Sphingomonadaceae</taxon>
        <taxon>Sphingomonas</taxon>
    </lineage>
</organism>
<evidence type="ECO:0000313" key="1">
    <source>
        <dbReference type="EMBL" id="GHH27027.1"/>
    </source>
</evidence>
<name>A0ABQ3LVP7_9SPHN</name>
<proteinExistence type="predicted"/>
<keyword evidence="2" id="KW-1185">Reference proteome</keyword>
<reference evidence="2" key="1">
    <citation type="journal article" date="2019" name="Int. J. Syst. Evol. Microbiol.">
        <title>The Global Catalogue of Microorganisms (GCM) 10K type strain sequencing project: providing services to taxonomists for standard genome sequencing and annotation.</title>
        <authorList>
            <consortium name="The Broad Institute Genomics Platform"/>
            <consortium name="The Broad Institute Genome Sequencing Center for Infectious Disease"/>
            <person name="Wu L."/>
            <person name="Ma J."/>
        </authorList>
    </citation>
    <scope>NUCLEOTIDE SEQUENCE [LARGE SCALE GENOMIC DNA]</scope>
    <source>
        <strain evidence="2">CGMCC 1.8957</strain>
    </source>
</reference>
<dbReference type="Proteomes" id="UP000652430">
    <property type="component" value="Unassembled WGS sequence"/>
</dbReference>
<comment type="caution">
    <text evidence="1">The sequence shown here is derived from an EMBL/GenBank/DDBJ whole genome shotgun (WGS) entry which is preliminary data.</text>
</comment>